<organism evidence="2 3">
    <name type="scientific">Dendrothele bispora (strain CBS 962.96)</name>
    <dbReference type="NCBI Taxonomy" id="1314807"/>
    <lineage>
        <taxon>Eukaryota</taxon>
        <taxon>Fungi</taxon>
        <taxon>Dikarya</taxon>
        <taxon>Basidiomycota</taxon>
        <taxon>Agaricomycotina</taxon>
        <taxon>Agaricomycetes</taxon>
        <taxon>Agaricomycetidae</taxon>
        <taxon>Agaricales</taxon>
        <taxon>Agaricales incertae sedis</taxon>
        <taxon>Dendrothele</taxon>
    </lineage>
</organism>
<keyword evidence="3" id="KW-1185">Reference proteome</keyword>
<feature type="region of interest" description="Disordered" evidence="1">
    <location>
        <begin position="1"/>
        <end position="39"/>
    </location>
</feature>
<evidence type="ECO:0000313" key="2">
    <source>
        <dbReference type="EMBL" id="THU90201.1"/>
    </source>
</evidence>
<gene>
    <name evidence="2" type="ORF">K435DRAFT_802200</name>
</gene>
<name>A0A4S8LM97_DENBC</name>
<reference evidence="2 3" key="1">
    <citation type="journal article" date="2019" name="Nat. Ecol. Evol.">
        <title>Megaphylogeny resolves global patterns of mushroom evolution.</title>
        <authorList>
            <person name="Varga T."/>
            <person name="Krizsan K."/>
            <person name="Foldi C."/>
            <person name="Dima B."/>
            <person name="Sanchez-Garcia M."/>
            <person name="Sanchez-Ramirez S."/>
            <person name="Szollosi G.J."/>
            <person name="Szarkandi J.G."/>
            <person name="Papp V."/>
            <person name="Albert L."/>
            <person name="Andreopoulos W."/>
            <person name="Angelini C."/>
            <person name="Antonin V."/>
            <person name="Barry K.W."/>
            <person name="Bougher N.L."/>
            <person name="Buchanan P."/>
            <person name="Buyck B."/>
            <person name="Bense V."/>
            <person name="Catcheside P."/>
            <person name="Chovatia M."/>
            <person name="Cooper J."/>
            <person name="Damon W."/>
            <person name="Desjardin D."/>
            <person name="Finy P."/>
            <person name="Geml J."/>
            <person name="Haridas S."/>
            <person name="Hughes K."/>
            <person name="Justo A."/>
            <person name="Karasinski D."/>
            <person name="Kautmanova I."/>
            <person name="Kiss B."/>
            <person name="Kocsube S."/>
            <person name="Kotiranta H."/>
            <person name="LaButti K.M."/>
            <person name="Lechner B.E."/>
            <person name="Liimatainen K."/>
            <person name="Lipzen A."/>
            <person name="Lukacs Z."/>
            <person name="Mihaltcheva S."/>
            <person name="Morgado L.N."/>
            <person name="Niskanen T."/>
            <person name="Noordeloos M.E."/>
            <person name="Ohm R.A."/>
            <person name="Ortiz-Santana B."/>
            <person name="Ovrebo C."/>
            <person name="Racz N."/>
            <person name="Riley R."/>
            <person name="Savchenko A."/>
            <person name="Shiryaev A."/>
            <person name="Soop K."/>
            <person name="Spirin V."/>
            <person name="Szebenyi C."/>
            <person name="Tomsovsky M."/>
            <person name="Tulloss R.E."/>
            <person name="Uehling J."/>
            <person name="Grigoriev I.V."/>
            <person name="Vagvolgyi C."/>
            <person name="Papp T."/>
            <person name="Martin F.M."/>
            <person name="Miettinen O."/>
            <person name="Hibbett D.S."/>
            <person name="Nagy L.G."/>
        </authorList>
    </citation>
    <scope>NUCLEOTIDE SEQUENCE [LARGE SCALE GENOMIC DNA]</scope>
    <source>
        <strain evidence="2 3">CBS 962.96</strain>
    </source>
</reference>
<proteinExistence type="predicted"/>
<protein>
    <submittedName>
        <fullName evidence="2">Uncharacterized protein</fullName>
    </submittedName>
</protein>
<dbReference type="AlphaFoldDB" id="A0A4S8LM97"/>
<evidence type="ECO:0000256" key="1">
    <source>
        <dbReference type="SAM" id="MobiDB-lite"/>
    </source>
</evidence>
<dbReference type="EMBL" id="ML179343">
    <property type="protein sequence ID" value="THU90201.1"/>
    <property type="molecule type" value="Genomic_DNA"/>
</dbReference>
<evidence type="ECO:0000313" key="3">
    <source>
        <dbReference type="Proteomes" id="UP000297245"/>
    </source>
</evidence>
<dbReference type="Proteomes" id="UP000297245">
    <property type="component" value="Unassembled WGS sequence"/>
</dbReference>
<accession>A0A4S8LM97</accession>
<sequence length="126" mass="14168">MPEIDDFWSDHDINKPPPKRQKTSNDDGSEESGNKGSKHLWGELDNWFMKHIKIYEDNFNADGWKVYMQETIELDIQFYSPLVEDITPATDGPSLATGSPNIFTFQPSVNAPVFSTTGAMGSALLR</sequence>